<organism evidence="11 12">
    <name type="scientific">Rhynchospora tenuis</name>
    <dbReference type="NCBI Taxonomy" id="198213"/>
    <lineage>
        <taxon>Eukaryota</taxon>
        <taxon>Viridiplantae</taxon>
        <taxon>Streptophyta</taxon>
        <taxon>Embryophyta</taxon>
        <taxon>Tracheophyta</taxon>
        <taxon>Spermatophyta</taxon>
        <taxon>Magnoliopsida</taxon>
        <taxon>Liliopsida</taxon>
        <taxon>Poales</taxon>
        <taxon>Cyperaceae</taxon>
        <taxon>Cyperoideae</taxon>
        <taxon>Rhynchosporeae</taxon>
        <taxon>Rhynchospora</taxon>
    </lineage>
</organism>
<feature type="region of interest" description="Disordered" evidence="7">
    <location>
        <begin position="479"/>
        <end position="666"/>
    </location>
</feature>
<dbReference type="PANTHER" id="PTHR15439">
    <property type="entry name" value="RETINOBLASTOMA-BINDING PROTEIN 6"/>
    <property type="match status" value="1"/>
</dbReference>
<dbReference type="Gene3D" id="3.30.40.10">
    <property type="entry name" value="Zinc/RING finger domain, C3HC4 (zinc finger)"/>
    <property type="match status" value="1"/>
</dbReference>
<dbReference type="EMBL" id="JAMRDG010000001">
    <property type="protein sequence ID" value="KAJ3697065.1"/>
    <property type="molecule type" value="Genomic_DNA"/>
</dbReference>
<feature type="compositionally biased region" description="Basic residues" evidence="7">
    <location>
        <begin position="584"/>
        <end position="596"/>
    </location>
</feature>
<feature type="compositionally biased region" description="Basic and acidic residues" evidence="7">
    <location>
        <begin position="597"/>
        <end position="610"/>
    </location>
</feature>
<keyword evidence="12" id="KW-1185">Reference proteome</keyword>
<evidence type="ECO:0000259" key="9">
    <source>
        <dbReference type="PROSITE" id="PS50158"/>
    </source>
</evidence>
<name>A0AAD5ZFV1_9POAL</name>
<dbReference type="Proteomes" id="UP001210211">
    <property type="component" value="Unassembled WGS sequence"/>
</dbReference>
<dbReference type="InterPro" id="IPR001878">
    <property type="entry name" value="Znf_CCHC"/>
</dbReference>
<feature type="compositionally biased region" description="Basic and acidic residues" evidence="7">
    <location>
        <begin position="544"/>
        <end position="583"/>
    </location>
</feature>
<dbReference type="PANTHER" id="PTHR15439:SF11">
    <property type="entry name" value="E3 UBIQUITIN LIGASE PQT3-LIKE ISOFORM X1"/>
    <property type="match status" value="1"/>
</dbReference>
<dbReference type="InterPro" id="IPR013083">
    <property type="entry name" value="Znf_RING/FYVE/PHD"/>
</dbReference>
<feature type="compositionally biased region" description="Basic and acidic residues" evidence="7">
    <location>
        <begin position="95"/>
        <end position="108"/>
    </location>
</feature>
<reference evidence="11 12" key="1">
    <citation type="journal article" date="2022" name="Cell">
        <title>Repeat-based holocentromeres influence genome architecture and karyotype evolution.</title>
        <authorList>
            <person name="Hofstatter P.G."/>
            <person name="Thangavel G."/>
            <person name="Lux T."/>
            <person name="Neumann P."/>
            <person name="Vondrak T."/>
            <person name="Novak P."/>
            <person name="Zhang M."/>
            <person name="Costa L."/>
            <person name="Castellani M."/>
            <person name="Scott A."/>
            <person name="Toegelov H."/>
            <person name="Fuchs J."/>
            <person name="Mata-Sucre Y."/>
            <person name="Dias Y."/>
            <person name="Vanzela A.L.L."/>
            <person name="Huettel B."/>
            <person name="Almeida C.C.S."/>
            <person name="Simkova H."/>
            <person name="Souza G."/>
            <person name="Pedrosa-Harand A."/>
            <person name="Macas J."/>
            <person name="Mayer K.F.X."/>
            <person name="Houben A."/>
            <person name="Marques A."/>
        </authorList>
    </citation>
    <scope>NUCLEOTIDE SEQUENCE [LARGE SCALE GENOMIC DNA]</scope>
    <source>
        <strain evidence="11">RhyTen1mFocal</strain>
    </source>
</reference>
<evidence type="ECO:0000256" key="1">
    <source>
        <dbReference type="ARBA" id="ARBA00004906"/>
    </source>
</evidence>
<evidence type="ECO:0000256" key="2">
    <source>
        <dbReference type="ARBA" id="ARBA00022679"/>
    </source>
</evidence>
<dbReference type="PROSITE" id="PS50089">
    <property type="entry name" value="ZF_RING_2"/>
    <property type="match status" value="1"/>
</dbReference>
<comment type="pathway">
    <text evidence="1">Protein modification; protein ubiquitination.</text>
</comment>
<dbReference type="AlphaFoldDB" id="A0AAD5ZFV1"/>
<dbReference type="SMART" id="SM00343">
    <property type="entry name" value="ZnF_C2HC"/>
    <property type="match status" value="1"/>
</dbReference>
<keyword evidence="2" id="KW-0808">Transferase</keyword>
<evidence type="ECO:0000256" key="6">
    <source>
        <dbReference type="PROSITE-ProRule" id="PRU00047"/>
    </source>
</evidence>
<dbReference type="GO" id="GO:0061630">
    <property type="term" value="F:ubiquitin protein ligase activity"/>
    <property type="evidence" value="ECO:0007669"/>
    <property type="project" value="InterPro"/>
</dbReference>
<dbReference type="PROSITE" id="PS00518">
    <property type="entry name" value="ZF_RING_1"/>
    <property type="match status" value="1"/>
</dbReference>
<dbReference type="PROSITE" id="PS50158">
    <property type="entry name" value="ZF_CCHC"/>
    <property type="match status" value="1"/>
</dbReference>
<dbReference type="GO" id="GO:0003676">
    <property type="term" value="F:nucleic acid binding"/>
    <property type="evidence" value="ECO:0007669"/>
    <property type="project" value="InterPro"/>
</dbReference>
<dbReference type="InterPro" id="IPR036875">
    <property type="entry name" value="Znf_CCHC_sf"/>
</dbReference>
<feature type="domain" description="U-box" evidence="10">
    <location>
        <begin position="128"/>
        <end position="203"/>
    </location>
</feature>
<dbReference type="InterPro" id="IPR033489">
    <property type="entry name" value="RBBP6"/>
</dbReference>
<dbReference type="GO" id="GO:0008270">
    <property type="term" value="F:zinc ion binding"/>
    <property type="evidence" value="ECO:0007669"/>
    <property type="project" value="UniProtKB-KW"/>
</dbReference>
<evidence type="ECO:0000259" key="8">
    <source>
        <dbReference type="PROSITE" id="PS50089"/>
    </source>
</evidence>
<feature type="compositionally biased region" description="Basic and acidic residues" evidence="7">
    <location>
        <begin position="500"/>
        <end position="529"/>
    </location>
</feature>
<proteinExistence type="predicted"/>
<evidence type="ECO:0000313" key="12">
    <source>
        <dbReference type="Proteomes" id="UP001210211"/>
    </source>
</evidence>
<gene>
    <name evidence="11" type="ORF">LUZ61_000770</name>
</gene>
<dbReference type="GO" id="GO:0005634">
    <property type="term" value="C:nucleus"/>
    <property type="evidence" value="ECO:0007669"/>
    <property type="project" value="TreeGrafter"/>
</dbReference>
<dbReference type="InterPro" id="IPR017907">
    <property type="entry name" value="Znf_RING_CS"/>
</dbReference>
<keyword evidence="5" id="KW-0862">Zinc</keyword>
<feature type="region of interest" description="Disordered" evidence="7">
    <location>
        <begin position="236"/>
        <end position="297"/>
    </location>
</feature>
<keyword evidence="4 6" id="KW-0863">Zinc-finger</keyword>
<dbReference type="GO" id="GO:0006511">
    <property type="term" value="P:ubiquitin-dependent protein catabolic process"/>
    <property type="evidence" value="ECO:0007669"/>
    <property type="project" value="TreeGrafter"/>
</dbReference>
<dbReference type="GO" id="GO:0016567">
    <property type="term" value="P:protein ubiquitination"/>
    <property type="evidence" value="ECO:0007669"/>
    <property type="project" value="InterPro"/>
</dbReference>
<dbReference type="Gene3D" id="4.10.60.10">
    <property type="entry name" value="Zinc finger, CCHC-type"/>
    <property type="match status" value="1"/>
</dbReference>
<dbReference type="CDD" id="cd16620">
    <property type="entry name" value="vRING-HC-C4C4_RBBP6"/>
    <property type="match status" value="1"/>
</dbReference>
<dbReference type="SUPFAM" id="SSF57756">
    <property type="entry name" value="Retrovirus zinc finger-like domains"/>
    <property type="match status" value="1"/>
</dbReference>
<evidence type="ECO:0000313" key="11">
    <source>
        <dbReference type="EMBL" id="KAJ3697065.1"/>
    </source>
</evidence>
<feature type="compositionally biased region" description="Basic and acidic residues" evidence="7">
    <location>
        <begin position="621"/>
        <end position="654"/>
    </location>
</feature>
<dbReference type="InterPro" id="IPR003613">
    <property type="entry name" value="Ubox_domain"/>
</dbReference>
<evidence type="ECO:0000256" key="4">
    <source>
        <dbReference type="ARBA" id="ARBA00022771"/>
    </source>
</evidence>
<dbReference type="GO" id="GO:0006397">
    <property type="term" value="P:mRNA processing"/>
    <property type="evidence" value="ECO:0007669"/>
    <property type="project" value="InterPro"/>
</dbReference>
<evidence type="ECO:0000259" key="10">
    <source>
        <dbReference type="PROSITE" id="PS51698"/>
    </source>
</evidence>
<feature type="compositionally biased region" description="Basic and acidic residues" evidence="7">
    <location>
        <begin position="255"/>
        <end position="272"/>
    </location>
</feature>
<dbReference type="SUPFAM" id="SSF57850">
    <property type="entry name" value="RING/U-box"/>
    <property type="match status" value="1"/>
</dbReference>
<dbReference type="PROSITE" id="PS51698">
    <property type="entry name" value="U_BOX"/>
    <property type="match status" value="1"/>
</dbReference>
<feature type="compositionally biased region" description="Polar residues" evidence="7">
    <location>
        <begin position="236"/>
        <end position="254"/>
    </location>
</feature>
<dbReference type="Pfam" id="PF13923">
    <property type="entry name" value="zf-C3HC4_2"/>
    <property type="match status" value="1"/>
</dbReference>
<protein>
    <submittedName>
        <fullName evidence="11">Uncharacterized protein</fullName>
    </submittedName>
</protein>
<comment type="caution">
    <text evidence="11">The sequence shown here is derived from an EMBL/GenBank/DDBJ whole genome shotgun (WGS) entry which is preliminary data.</text>
</comment>
<evidence type="ECO:0000256" key="7">
    <source>
        <dbReference type="SAM" id="MobiDB-lite"/>
    </source>
</evidence>
<feature type="domain" description="CCHC-type" evidence="9">
    <location>
        <begin position="362"/>
        <end position="377"/>
    </location>
</feature>
<dbReference type="SMART" id="SM00184">
    <property type="entry name" value="RING"/>
    <property type="match status" value="1"/>
</dbReference>
<feature type="domain" description="RING-type" evidence="8">
    <location>
        <begin position="135"/>
        <end position="174"/>
    </location>
</feature>
<feature type="region of interest" description="Disordered" evidence="7">
    <location>
        <begin position="87"/>
        <end position="108"/>
    </location>
</feature>
<dbReference type="Pfam" id="PF00098">
    <property type="entry name" value="zf-CCHC"/>
    <property type="match status" value="1"/>
</dbReference>
<feature type="compositionally biased region" description="Basic residues" evidence="7">
    <location>
        <begin position="655"/>
        <end position="666"/>
    </location>
</feature>
<dbReference type="InterPro" id="IPR001841">
    <property type="entry name" value="Znf_RING"/>
</dbReference>
<keyword evidence="3" id="KW-0479">Metal-binding</keyword>
<evidence type="ECO:0000256" key="5">
    <source>
        <dbReference type="ARBA" id="ARBA00022833"/>
    </source>
</evidence>
<evidence type="ECO:0000256" key="3">
    <source>
        <dbReference type="ARBA" id="ARBA00022723"/>
    </source>
</evidence>
<accession>A0AAD5ZFV1</accession>
<sequence>MPFRLRATIKGGSAAHAMGLSSENVNIDNFEDFGDEVYPTFDSPLDESDQNVRNLDNKRANDARYHHTNDGSDLSDAISKEIVGENCKGASDTEGENKKESKSKTKSEEYKKSTDGLTKCSSAMFNTDIPTELRCLLCKEIFKDAVMIPCCQHSFCDRCIRSTLTETRRCPKCSSGKCTIDDLLPNLSLRQAIERFIEAQASIGGMDNLPKDAPDGESGIQAIEASCAVSIRQQNFNSPSATGKGSNMAASESAQENKRNTGIKIRLDDKPLKAAPPTPVSTAPTNVGSTSHDKGGLSETAKHKAELHVGAHEPNFSRNMQENIEGNMAIQRRNDLAFNNQDGPGFFPQQQNRYNRRGDRTCYFCGSPSHFIRDCPSKFSGEAGFQGGASGYGPQVDWAGPAFNQYRPTFNMYGNPGVVPFDTGAYPVLPYQMPSYVPPFYPGMSDPYGFMRMGGMGPTMPAGAERPFVRPDYVDPRGGYYRGKSFGDHPERDDYEDRSDDYHYTENQRKLPQRRAHESDSESLEEPRSGHKKQSRSKYYSSDDEPRVNRKQPEKGSHSERDRDRRSHHSERSISEASSDRYSGRQHKGRQHRTSSRHHEESTLESRSVREGQGGSGKGKGVSERKVGSSSRDHGSEADRWEMGDGSDDDYRRERERHRQRRRRDH</sequence>